<proteinExistence type="predicted"/>
<name>A0A381N154_9ZZZZ</name>
<evidence type="ECO:0000313" key="1">
    <source>
        <dbReference type="EMBL" id="SUZ47363.1"/>
    </source>
</evidence>
<gene>
    <name evidence="1" type="ORF">METZ01_LOCUS217</name>
</gene>
<feature type="non-terminal residue" evidence="1">
    <location>
        <position position="1"/>
    </location>
</feature>
<sequence>VKKIFPVVISIFFLSSCGLTKAIDYSFYVPEHGEYEIQGHCFGIEDQPGVRLLITDCGGYVNVLTSTLTMGLSHSSERTTATYKSATNEYLGLFYEECEITSSRDLGGRMFEFFYSCPSRKESVQTHEARAVR</sequence>
<protein>
    <submittedName>
        <fullName evidence="1">Uncharacterized protein</fullName>
    </submittedName>
</protein>
<dbReference type="AlphaFoldDB" id="A0A381N154"/>
<reference evidence="1" key="1">
    <citation type="submission" date="2018-05" db="EMBL/GenBank/DDBJ databases">
        <authorList>
            <person name="Lanie J.A."/>
            <person name="Ng W.-L."/>
            <person name="Kazmierczak K.M."/>
            <person name="Andrzejewski T.M."/>
            <person name="Davidsen T.M."/>
            <person name="Wayne K.J."/>
            <person name="Tettelin H."/>
            <person name="Glass J.I."/>
            <person name="Rusch D."/>
            <person name="Podicherti R."/>
            <person name="Tsui H.-C.T."/>
            <person name="Winkler M.E."/>
        </authorList>
    </citation>
    <scope>NUCLEOTIDE SEQUENCE</scope>
</reference>
<accession>A0A381N154</accession>
<dbReference type="EMBL" id="UINC01000011">
    <property type="protein sequence ID" value="SUZ47363.1"/>
    <property type="molecule type" value="Genomic_DNA"/>
</dbReference>
<organism evidence="1">
    <name type="scientific">marine metagenome</name>
    <dbReference type="NCBI Taxonomy" id="408172"/>
    <lineage>
        <taxon>unclassified sequences</taxon>
        <taxon>metagenomes</taxon>
        <taxon>ecological metagenomes</taxon>
    </lineage>
</organism>